<dbReference type="InterPro" id="IPR009636">
    <property type="entry name" value="SCAF"/>
</dbReference>
<feature type="region of interest" description="Disordered" evidence="1">
    <location>
        <begin position="1"/>
        <end position="111"/>
    </location>
</feature>
<comment type="caution">
    <text evidence="2">The sequence shown here is derived from an EMBL/GenBank/DDBJ whole genome shotgun (WGS) entry which is preliminary data.</text>
</comment>
<proteinExistence type="predicted"/>
<feature type="compositionally biased region" description="Gly residues" evidence="1">
    <location>
        <begin position="41"/>
        <end position="50"/>
    </location>
</feature>
<gene>
    <name evidence="2" type="ORF">BAY60_25620</name>
</gene>
<keyword evidence="3" id="KW-1185">Reference proteome</keyword>
<dbReference type="AlphaFoldDB" id="A0A2V4AP23"/>
<name>A0A2V4AP23_9PSEU</name>
<dbReference type="Proteomes" id="UP000249915">
    <property type="component" value="Unassembled WGS sequence"/>
</dbReference>
<feature type="region of interest" description="Disordered" evidence="1">
    <location>
        <begin position="180"/>
        <end position="204"/>
    </location>
</feature>
<accession>A0A2V4AP23</accession>
<evidence type="ECO:0000313" key="3">
    <source>
        <dbReference type="Proteomes" id="UP000249915"/>
    </source>
</evidence>
<sequence>MNDTTANATAEPGQNDGGAGSPNPDPAHGGKPAEGAEGTEGAEGGEGGDGPDSLGDKGKKALDAMKAKERAARAKARELEQQLAEMKAQLEGNDKTPDEQALEAARREAATEAARKANERILRSEIRAAAAKRLADPADALVHLNVDDFEVGDDGEVDGEEISDAITELLKKKPYLAAQGGTPSFDSARGKGTPKGQLTRADLKGMSAKEINAARKAGRLDAVLGKLK</sequence>
<dbReference type="RefSeq" id="WP_112284031.1">
    <property type="nucleotide sequence ID" value="NZ_MASW01000006.1"/>
</dbReference>
<feature type="compositionally biased region" description="Basic and acidic residues" evidence="1">
    <location>
        <begin position="54"/>
        <end position="80"/>
    </location>
</feature>
<dbReference type="EMBL" id="MASW01000006">
    <property type="protein sequence ID" value="PXY20886.1"/>
    <property type="molecule type" value="Genomic_DNA"/>
</dbReference>
<feature type="compositionally biased region" description="Basic and acidic residues" evidence="1">
    <location>
        <begin position="92"/>
        <end position="111"/>
    </location>
</feature>
<evidence type="ECO:0000313" key="2">
    <source>
        <dbReference type="EMBL" id="PXY20886.1"/>
    </source>
</evidence>
<protein>
    <submittedName>
        <fullName evidence="2">Uncharacterized protein</fullName>
    </submittedName>
</protein>
<dbReference type="OrthoDB" id="4946496at2"/>
<dbReference type="Pfam" id="PF06810">
    <property type="entry name" value="Phage_scaffold"/>
    <property type="match status" value="1"/>
</dbReference>
<evidence type="ECO:0000256" key="1">
    <source>
        <dbReference type="SAM" id="MobiDB-lite"/>
    </source>
</evidence>
<organism evidence="2 3">
    <name type="scientific">Prauserella muralis</name>
    <dbReference type="NCBI Taxonomy" id="588067"/>
    <lineage>
        <taxon>Bacteria</taxon>
        <taxon>Bacillati</taxon>
        <taxon>Actinomycetota</taxon>
        <taxon>Actinomycetes</taxon>
        <taxon>Pseudonocardiales</taxon>
        <taxon>Pseudonocardiaceae</taxon>
        <taxon>Prauserella</taxon>
    </lineage>
</organism>
<reference evidence="2 3" key="1">
    <citation type="submission" date="2016-07" db="EMBL/GenBank/DDBJ databases">
        <title>Draft genome sequence of Prauserella muralis DSM 45305, isolated from a mould-covered wall in an indoor environment.</title>
        <authorList>
            <person name="Ruckert C."/>
            <person name="Albersmeier A."/>
            <person name="Jiang C.-L."/>
            <person name="Jiang Y."/>
            <person name="Kalinowski J."/>
            <person name="Schneider O."/>
            <person name="Winkler A."/>
            <person name="Zotchev S.B."/>
        </authorList>
    </citation>
    <scope>NUCLEOTIDE SEQUENCE [LARGE SCALE GENOMIC DNA]</scope>
    <source>
        <strain evidence="2 3">DSM 45305</strain>
    </source>
</reference>